<sequence>MRRQGAQIYLIEGRTEKQKRAPIEKVAQALVEVVGAPQEIVRVWIHHVRKKNWGSAGRTAKSLER</sequence>
<name>A0ABU8XH24_9BURK</name>
<evidence type="ECO:0000313" key="3">
    <source>
        <dbReference type="EMBL" id="MEJ8859170.1"/>
    </source>
</evidence>
<evidence type="ECO:0000313" key="4">
    <source>
        <dbReference type="Proteomes" id="UP001367030"/>
    </source>
</evidence>
<evidence type="ECO:0000256" key="1">
    <source>
        <dbReference type="ARBA" id="ARBA00023235"/>
    </source>
</evidence>
<dbReference type="InterPro" id="IPR004370">
    <property type="entry name" value="4-OT-like_dom"/>
</dbReference>
<dbReference type="EMBL" id="JBBKZS010000024">
    <property type="protein sequence ID" value="MEJ8859170.1"/>
    <property type="molecule type" value="Genomic_DNA"/>
</dbReference>
<comment type="caution">
    <text evidence="3">The sequence shown here is derived from an EMBL/GenBank/DDBJ whole genome shotgun (WGS) entry which is preliminary data.</text>
</comment>
<reference evidence="3 4" key="1">
    <citation type="submission" date="2024-03" db="EMBL/GenBank/DDBJ databases">
        <title>Novel species of the genus Variovorax.</title>
        <authorList>
            <person name="Liu Q."/>
            <person name="Xin Y.-H."/>
        </authorList>
    </citation>
    <scope>NUCLEOTIDE SEQUENCE [LARGE SCALE GENOMIC DNA]</scope>
    <source>
        <strain evidence="3 4">KACC 18901</strain>
    </source>
</reference>
<organism evidence="3 4">
    <name type="scientific">Variovorax robiniae</name>
    <dbReference type="NCBI Taxonomy" id="1836199"/>
    <lineage>
        <taxon>Bacteria</taxon>
        <taxon>Pseudomonadati</taxon>
        <taxon>Pseudomonadota</taxon>
        <taxon>Betaproteobacteria</taxon>
        <taxon>Burkholderiales</taxon>
        <taxon>Comamonadaceae</taxon>
        <taxon>Variovorax</taxon>
    </lineage>
</organism>
<keyword evidence="4" id="KW-1185">Reference proteome</keyword>
<dbReference type="InterPro" id="IPR014347">
    <property type="entry name" value="Tautomerase/MIF_sf"/>
</dbReference>
<keyword evidence="1" id="KW-0413">Isomerase</keyword>
<evidence type="ECO:0000259" key="2">
    <source>
        <dbReference type="Pfam" id="PF01361"/>
    </source>
</evidence>
<gene>
    <name evidence="3" type="ORF">WKW79_31705</name>
</gene>
<dbReference type="Pfam" id="PF01361">
    <property type="entry name" value="Tautomerase"/>
    <property type="match status" value="1"/>
</dbReference>
<feature type="domain" description="4-oxalocrotonate tautomerase-like" evidence="2">
    <location>
        <begin position="7"/>
        <end position="58"/>
    </location>
</feature>
<dbReference type="SUPFAM" id="SSF55331">
    <property type="entry name" value="Tautomerase/MIF"/>
    <property type="match status" value="1"/>
</dbReference>
<dbReference type="Gene3D" id="3.30.429.10">
    <property type="entry name" value="Macrophage Migration Inhibitory Factor"/>
    <property type="match status" value="1"/>
</dbReference>
<dbReference type="RefSeq" id="WP_340339210.1">
    <property type="nucleotide sequence ID" value="NZ_JBBKZS010000024.1"/>
</dbReference>
<protein>
    <submittedName>
        <fullName evidence="3">Tautomerase family protein</fullName>
    </submittedName>
</protein>
<accession>A0ABU8XH24</accession>
<dbReference type="Proteomes" id="UP001367030">
    <property type="component" value="Unassembled WGS sequence"/>
</dbReference>
<proteinExistence type="predicted"/>